<dbReference type="PANTHER" id="PTHR33452:SF1">
    <property type="entry name" value="INNER MEMBRANE PROTEIN YPHA-RELATED"/>
    <property type="match status" value="1"/>
</dbReference>
<gene>
    <name evidence="8" type="ORF">JY572_26265</name>
</gene>
<keyword evidence="9" id="KW-1185">Reference proteome</keyword>
<evidence type="ECO:0000256" key="5">
    <source>
        <dbReference type="ARBA" id="ARBA00022989"/>
    </source>
</evidence>
<evidence type="ECO:0000256" key="4">
    <source>
        <dbReference type="ARBA" id="ARBA00022692"/>
    </source>
</evidence>
<dbReference type="PANTHER" id="PTHR33452">
    <property type="entry name" value="OXIDOREDUCTASE CATD-RELATED"/>
    <property type="match status" value="1"/>
</dbReference>
<keyword evidence="4 7" id="KW-0812">Transmembrane</keyword>
<keyword evidence="3" id="KW-1003">Cell membrane</keyword>
<organism evidence="8 9">
    <name type="scientific">Myxococcus landrumensis</name>
    <dbReference type="NCBI Taxonomy" id="2813577"/>
    <lineage>
        <taxon>Bacteria</taxon>
        <taxon>Pseudomonadati</taxon>
        <taxon>Myxococcota</taxon>
        <taxon>Myxococcia</taxon>
        <taxon>Myxococcales</taxon>
        <taxon>Cystobacterineae</taxon>
        <taxon>Myxococcaceae</taxon>
        <taxon>Myxococcus</taxon>
    </lineage>
</organism>
<dbReference type="Proteomes" id="UP000663090">
    <property type="component" value="Chromosome"/>
</dbReference>
<evidence type="ECO:0000256" key="3">
    <source>
        <dbReference type="ARBA" id="ARBA00022475"/>
    </source>
</evidence>
<dbReference type="Pfam" id="PF07681">
    <property type="entry name" value="DoxX"/>
    <property type="match status" value="1"/>
</dbReference>
<name>A0ABX7MZK6_9BACT</name>
<feature type="transmembrane region" description="Helical" evidence="7">
    <location>
        <begin position="82"/>
        <end position="102"/>
    </location>
</feature>
<keyword evidence="6 7" id="KW-0472">Membrane</keyword>
<comment type="subcellular location">
    <subcellularLocation>
        <location evidence="1">Cell membrane</location>
        <topology evidence="1">Multi-pass membrane protein</topology>
    </subcellularLocation>
</comment>
<evidence type="ECO:0000313" key="9">
    <source>
        <dbReference type="Proteomes" id="UP000663090"/>
    </source>
</evidence>
<dbReference type="InterPro" id="IPR032808">
    <property type="entry name" value="DoxX"/>
</dbReference>
<dbReference type="RefSeq" id="WP_206713619.1">
    <property type="nucleotide sequence ID" value="NZ_CP071091.1"/>
</dbReference>
<evidence type="ECO:0000256" key="6">
    <source>
        <dbReference type="ARBA" id="ARBA00023136"/>
    </source>
</evidence>
<proteinExistence type="inferred from homology"/>
<protein>
    <submittedName>
        <fullName evidence="8">DoxX family protein</fullName>
    </submittedName>
</protein>
<evidence type="ECO:0000256" key="7">
    <source>
        <dbReference type="SAM" id="Phobius"/>
    </source>
</evidence>
<dbReference type="InterPro" id="IPR051907">
    <property type="entry name" value="DoxX-like_oxidoreductase"/>
</dbReference>
<evidence type="ECO:0000313" key="8">
    <source>
        <dbReference type="EMBL" id="QSQ11880.1"/>
    </source>
</evidence>
<accession>A0ABX7MZK6</accession>
<evidence type="ECO:0000256" key="2">
    <source>
        <dbReference type="ARBA" id="ARBA00006679"/>
    </source>
</evidence>
<reference evidence="8 9" key="1">
    <citation type="submission" date="2021-02" db="EMBL/GenBank/DDBJ databases">
        <title>De Novo genome assembly of isolated myxobacteria.</title>
        <authorList>
            <person name="Stevens D.C."/>
        </authorList>
    </citation>
    <scope>NUCLEOTIDE SEQUENCE [LARGE SCALE GENOMIC DNA]</scope>
    <source>
        <strain evidence="8 9">SCHIC003</strain>
    </source>
</reference>
<comment type="similarity">
    <text evidence="2">Belongs to the DoxX family.</text>
</comment>
<feature type="transmembrane region" description="Helical" evidence="7">
    <location>
        <begin position="15"/>
        <end position="36"/>
    </location>
</feature>
<dbReference type="EMBL" id="CP071091">
    <property type="protein sequence ID" value="QSQ11880.1"/>
    <property type="molecule type" value="Genomic_DNA"/>
</dbReference>
<keyword evidence="5 7" id="KW-1133">Transmembrane helix</keyword>
<evidence type="ECO:0000256" key="1">
    <source>
        <dbReference type="ARBA" id="ARBA00004651"/>
    </source>
</evidence>
<sequence length="183" mass="18717">MSHPLLRLLVDPRPATPSLSIGLLVLRILSGGLMALHGAGKMVTPFTWMGAEAPVPGFLQFLGAAAEFFGGLAWMVGLATPLASLGVAGTMLVGILIAHIPMDDPFIRLSVMGLTTGPGEPFAGLPTWLVRAGGRSAGGSGSSELATLYTAVSVLLLSAGPGRFSLDTLLSQAREKKTPAVTG</sequence>